<evidence type="ECO:0000256" key="2">
    <source>
        <dbReference type="SAM" id="MobiDB-lite"/>
    </source>
</evidence>
<feature type="coiled-coil region" evidence="1">
    <location>
        <begin position="579"/>
        <end position="655"/>
    </location>
</feature>
<feature type="compositionally biased region" description="Polar residues" evidence="2">
    <location>
        <begin position="231"/>
        <end position="241"/>
    </location>
</feature>
<evidence type="ECO:0000256" key="1">
    <source>
        <dbReference type="SAM" id="Coils"/>
    </source>
</evidence>
<feature type="coiled-coil region" evidence="1">
    <location>
        <begin position="1155"/>
        <end position="1210"/>
    </location>
</feature>
<protein>
    <submittedName>
        <fullName evidence="3">Uncharacterized protein</fullName>
    </submittedName>
</protein>
<evidence type="ECO:0000313" key="4">
    <source>
        <dbReference type="Proteomes" id="UP000198287"/>
    </source>
</evidence>
<dbReference type="OrthoDB" id="7417113at2759"/>
<dbReference type="GO" id="GO:0016460">
    <property type="term" value="C:myosin II complex"/>
    <property type="evidence" value="ECO:0007669"/>
    <property type="project" value="TreeGrafter"/>
</dbReference>
<dbReference type="Proteomes" id="UP000198287">
    <property type="component" value="Unassembled WGS sequence"/>
</dbReference>
<keyword evidence="1" id="KW-0175">Coiled coil</keyword>
<dbReference type="OMA" id="TECSNGM"/>
<feature type="region of interest" description="Disordered" evidence="2">
    <location>
        <begin position="196"/>
        <end position="249"/>
    </location>
</feature>
<feature type="region of interest" description="Disordered" evidence="2">
    <location>
        <begin position="489"/>
        <end position="508"/>
    </location>
</feature>
<dbReference type="GO" id="GO:0032982">
    <property type="term" value="C:myosin filament"/>
    <property type="evidence" value="ECO:0007669"/>
    <property type="project" value="TreeGrafter"/>
</dbReference>
<feature type="region of interest" description="Disordered" evidence="2">
    <location>
        <begin position="408"/>
        <end position="481"/>
    </location>
</feature>
<reference evidence="3 4" key="1">
    <citation type="submission" date="2015-12" db="EMBL/GenBank/DDBJ databases">
        <title>The genome of Folsomia candida.</title>
        <authorList>
            <person name="Faddeeva A."/>
            <person name="Derks M.F."/>
            <person name="Anvar Y."/>
            <person name="Smit S."/>
            <person name="Van Straalen N."/>
            <person name="Roelofs D."/>
        </authorList>
    </citation>
    <scope>NUCLEOTIDE SEQUENCE [LARGE SCALE GENOMIC DNA]</scope>
    <source>
        <strain evidence="3 4">VU population</strain>
        <tissue evidence="3">Whole body</tissue>
    </source>
</reference>
<proteinExistence type="predicted"/>
<comment type="caution">
    <text evidence="3">The sequence shown here is derived from an EMBL/GenBank/DDBJ whole genome shotgun (WGS) entry which is preliminary data.</text>
</comment>
<dbReference type="GO" id="GO:0051015">
    <property type="term" value="F:actin filament binding"/>
    <property type="evidence" value="ECO:0007669"/>
    <property type="project" value="TreeGrafter"/>
</dbReference>
<feature type="region of interest" description="Disordered" evidence="2">
    <location>
        <begin position="1508"/>
        <end position="1531"/>
    </location>
</feature>
<feature type="region of interest" description="Disordered" evidence="2">
    <location>
        <begin position="1578"/>
        <end position="1602"/>
    </location>
</feature>
<feature type="coiled-coil region" evidence="1">
    <location>
        <begin position="1416"/>
        <end position="1450"/>
    </location>
</feature>
<feature type="compositionally biased region" description="Acidic residues" evidence="2">
    <location>
        <begin position="292"/>
        <end position="306"/>
    </location>
</feature>
<feature type="compositionally biased region" description="Low complexity" evidence="2">
    <location>
        <begin position="471"/>
        <end position="481"/>
    </location>
</feature>
<dbReference type="PANTHER" id="PTHR45615">
    <property type="entry name" value="MYOSIN HEAVY CHAIN, NON-MUSCLE"/>
    <property type="match status" value="1"/>
</dbReference>
<feature type="coiled-coil region" evidence="1">
    <location>
        <begin position="875"/>
        <end position="902"/>
    </location>
</feature>
<dbReference type="GO" id="GO:0000146">
    <property type="term" value="F:microfilament motor activity"/>
    <property type="evidence" value="ECO:0007669"/>
    <property type="project" value="TreeGrafter"/>
</dbReference>
<dbReference type="EMBL" id="LNIX01000017">
    <property type="protein sequence ID" value="OXA45528.1"/>
    <property type="molecule type" value="Genomic_DNA"/>
</dbReference>
<dbReference type="PANTHER" id="PTHR45615:SF40">
    <property type="entry name" value="MYOSIN HEAVY CHAIN, NON-MUSCLE"/>
    <property type="match status" value="1"/>
</dbReference>
<feature type="coiled-coil region" evidence="1">
    <location>
        <begin position="1088"/>
        <end position="1118"/>
    </location>
</feature>
<name>A0A226DKL7_FOLCA</name>
<accession>A0A226DKL7</accession>
<gene>
    <name evidence="3" type="ORF">Fcan01_19704</name>
</gene>
<feature type="coiled-coil region" evidence="1">
    <location>
        <begin position="1239"/>
        <end position="1266"/>
    </location>
</feature>
<sequence>MSEREIYFLRSKCQSLANQTKQLELTKSRLQTRLSAVQASLLSSSSSVAEIPTCHCHCPDGEKINVEKLDTAVQLLKLREQLKKDNADTIRDVDKNSKIITERRQQWTTTRQVWDGQKQRPHVGETTAKLKKAFTRRMTKLRKEINARDQSIAQLETSVSNLSTKLLESSSRNYVEDGNNFGVLKNGTEEEEKIAITGRSDSSSSGGPVRYRVQRNRWNTSRPYHVRQKSRPLSPNYASKSKMNESADDDVLDNRQPQQYFSLPSNILLGQYNNYAYSQCGGSGLETLPEASSEEESLTTNDDNDHDEPTPDTLPPIPPQFSSLSRGKSRSAASLEALLEGSQHHHGSRRKRFEEEFTDRRKKEEECESQDGHKIFLLQSIIQQLRDELRECRDQNELLEFRLLEIEEAPSSSSSSSNNKQSDVDNGALLDEGERDHSGDKTPSIGSPELPMDDAIPPSPEEENRHAAATESRSSCSSDCSESLSLQESGIFDGQGSDDGLSSPRSGRNHISRELANLTFQIEELLRRYNEGAESRGQEKRLDTLERSKFNVASDLSYCRQRIQEFEKRLSQMNDITYMRSLEDKVNLLLVDNKRLEEERAEIEEAENDTRYLCQRLEEKVRQLKKKKVAFQVKLNEERENMESLQLQILKLQNQNSLTSSKVLHLEGLIQGYEQKNFELEESCMEIQDCSADQVQFVIYAMPVISFVYFYQYFIFYYFDRLNCSNPIHRIRTVYSICAPEESLTDVLVKSKSPRKHKLSNPLKEEPIEKKWKSVKERIFNAEEMIAKLKGNANEVTGRGSGVKCNHMETQTNQAELDLFLEQLVARKQTEWSTVEKSLYEKINALEQNVDGLRSGFASERTHLMEMYEQKLGEKEAQVKESRHWEEDAKELREKWNSLTNELEQFVAYFGKNLLLGQQQQDCFRGMSEMENSYEPQQQRQIPLIGPLHQFSKAVSQAEATDSEAAVDIGVGGGSFGRDVEPDVMIKLIPLLQSSLKDHLARFEWREQQLVCEIDRLVAEMKVNAEQSESNVVAHLSEENARLQSLLKDDNRAWSDLKLAQEDNERLRLDLMQMDVLRKRVEESVRNEAEFRERLEDCERIEERLQAQLAVMKRKETKGEEKVQQLIHELQFLRSKCCQLQDEVDTRIVSETKYKTEMQCVAAKLRETMSELEEKEVQMESNENLLQGKITQLKTQLQELYQNYMDTECSNGMLKEEVSYLEKTVEEAVSKGNKSDNTITALSSELKQKDGLIDELEGQLRNLRMHQPSVDPGVPHELSDFNNCQGGLTGVVRAVQEAVGLIKKCHQCESVGSKLMDVADTLIPLIQILQSSPVADFHSSMELEFGMKRCESDEILIIPTVINYIKHIWSGQTGNSCLPRIHKATPGSRRRMDDANSSNLFKSPKGNVVVAQQPIVDEDEILIARLQKTMARLTLQITKLEESLNIKQGEMKESHLTEMRLWKHRCTEKNVLIQLLARRIAHLSATDVEGHFINGILTEIRKLEKEFAKNSAPPPAPHQQQNHHHHLSLGERSHKKNEIFSSSLRDFSFNTLRSFLASERQRVLELLESVSFGTIEESGVGDNRVSTDTDESSPHPGHPGGVDFRVVRKIGDDALLVSWTVPGGPTDKGTASSSGYEIAVNGSTYLKIPKANRHKAVLFGLNFEEPLRLTFKCPGDPDLEESTITFIS</sequence>
<dbReference type="GO" id="GO:0005737">
    <property type="term" value="C:cytoplasm"/>
    <property type="evidence" value="ECO:0007669"/>
    <property type="project" value="TreeGrafter"/>
</dbReference>
<evidence type="ECO:0000313" key="3">
    <source>
        <dbReference type="EMBL" id="OXA45528.1"/>
    </source>
</evidence>
<organism evidence="3 4">
    <name type="scientific">Folsomia candida</name>
    <name type="common">Springtail</name>
    <dbReference type="NCBI Taxonomy" id="158441"/>
    <lineage>
        <taxon>Eukaryota</taxon>
        <taxon>Metazoa</taxon>
        <taxon>Ecdysozoa</taxon>
        <taxon>Arthropoda</taxon>
        <taxon>Hexapoda</taxon>
        <taxon>Collembola</taxon>
        <taxon>Entomobryomorpha</taxon>
        <taxon>Isotomoidea</taxon>
        <taxon>Isotomidae</taxon>
        <taxon>Proisotominae</taxon>
        <taxon>Folsomia</taxon>
    </lineage>
</organism>
<keyword evidence="4" id="KW-1185">Reference proteome</keyword>
<feature type="region of interest" description="Disordered" evidence="2">
    <location>
        <begin position="285"/>
        <end position="333"/>
    </location>
</feature>